<evidence type="ECO:0000256" key="5">
    <source>
        <dbReference type="ARBA" id="ARBA00022989"/>
    </source>
</evidence>
<dbReference type="Proteomes" id="UP001165584">
    <property type="component" value="Unassembled WGS sequence"/>
</dbReference>
<evidence type="ECO:0000259" key="8">
    <source>
        <dbReference type="PROSITE" id="PS50893"/>
    </source>
</evidence>
<dbReference type="PANTHER" id="PTHR43394">
    <property type="entry name" value="ATP-DEPENDENT PERMEASE MDL1, MITOCHONDRIAL"/>
    <property type="match status" value="1"/>
</dbReference>
<keyword evidence="5 7" id="KW-1133">Transmembrane helix</keyword>
<dbReference type="EMBL" id="JANLCM010000001">
    <property type="protein sequence ID" value="MCS5718302.1"/>
    <property type="molecule type" value="Genomic_DNA"/>
</dbReference>
<dbReference type="PROSITE" id="PS00211">
    <property type="entry name" value="ABC_TRANSPORTER_1"/>
    <property type="match status" value="1"/>
</dbReference>
<feature type="transmembrane region" description="Helical" evidence="7">
    <location>
        <begin position="128"/>
        <end position="152"/>
    </location>
</feature>
<comment type="caution">
    <text evidence="10">The sequence shown here is derived from an EMBL/GenBank/DDBJ whole genome shotgun (WGS) entry which is preliminary data.</text>
</comment>
<dbReference type="PROSITE" id="PS50929">
    <property type="entry name" value="ABC_TM1F"/>
    <property type="match status" value="1"/>
</dbReference>
<dbReference type="CDD" id="cd18548">
    <property type="entry name" value="ABC_6TM_Tm287_like"/>
    <property type="match status" value="1"/>
</dbReference>
<evidence type="ECO:0000313" key="11">
    <source>
        <dbReference type="Proteomes" id="UP001165584"/>
    </source>
</evidence>
<evidence type="ECO:0000256" key="1">
    <source>
        <dbReference type="ARBA" id="ARBA00004651"/>
    </source>
</evidence>
<reference evidence="10" key="1">
    <citation type="submission" date="2022-08" db="EMBL/GenBank/DDBJ databases">
        <authorList>
            <person name="Deng Y."/>
            <person name="Han X.-F."/>
            <person name="Zhang Y.-Q."/>
        </authorList>
    </citation>
    <scope>NUCLEOTIDE SEQUENCE</scope>
    <source>
        <strain evidence="10">CPCC 205763</strain>
    </source>
</reference>
<protein>
    <submittedName>
        <fullName evidence="10">ABC transporter ATP-binding protein/permease</fullName>
    </submittedName>
</protein>
<dbReference type="PROSITE" id="PS50893">
    <property type="entry name" value="ABC_TRANSPORTER_2"/>
    <property type="match status" value="1"/>
</dbReference>
<dbReference type="Pfam" id="PF00664">
    <property type="entry name" value="ABC_membrane"/>
    <property type="match status" value="1"/>
</dbReference>
<feature type="domain" description="ABC transmembrane type-1" evidence="9">
    <location>
        <begin position="19"/>
        <end position="301"/>
    </location>
</feature>
<sequence>MTLLRLLGRFMKPYGKLVAAVVLFQLIQSIASLYLPTLNADIIDEGVAKGDTAYIMTTGAWMLGITLVQVAAAITAVYFGARTAMAIGRDLRGAIFHRVSEFSEREVSSFGAPSLITRSTNDVQQVQMLALMTFTLLVSAPILAIGGVVLALQQDVQMSWIIAVAVPVLLISLGAIIVRMVPQFRKMQTRIDAVNRVLREQLAGIRVVRAFVREDVETARFAKANRDVTDSALRAGKLLALMFPTVLLILNVSSVAVIWFGAFRIDEGSMQVGTLIAFLSYLVQILIAIMMATFMAMMIPRASVCADRITEVLSTDSSVVLPANPVRELKRHGTVELRGASFTYPGAEQPVLRNLDFSVEPGQTLAVIGSTGSGKTTLVNLLPRLFDVTGGSVLVDGVDVRELDPDLLWSRIGLVPQKPYLFSGTVASNLRYGNPDATDDDLWRALEIAQARDFVSALEGQLEAPIAQGGTTVSGGQRQRLAIARALVKQPEIYVFDDSFSALDLATDARLRQALRTRVAGATKVIVAQRVSTIIDADQIIVLEDGAIVGRGTHEELLETSETYNEIVSSQLTAEEAA</sequence>
<dbReference type="SUPFAM" id="SSF90123">
    <property type="entry name" value="ABC transporter transmembrane region"/>
    <property type="match status" value="1"/>
</dbReference>
<dbReference type="InterPro" id="IPR003439">
    <property type="entry name" value="ABC_transporter-like_ATP-bd"/>
</dbReference>
<dbReference type="InterPro" id="IPR027417">
    <property type="entry name" value="P-loop_NTPase"/>
</dbReference>
<dbReference type="Gene3D" id="1.20.1560.10">
    <property type="entry name" value="ABC transporter type 1, transmembrane domain"/>
    <property type="match status" value="1"/>
</dbReference>
<dbReference type="Gene3D" id="3.40.50.300">
    <property type="entry name" value="P-loop containing nucleotide triphosphate hydrolases"/>
    <property type="match status" value="1"/>
</dbReference>
<keyword evidence="11" id="KW-1185">Reference proteome</keyword>
<keyword evidence="4 10" id="KW-0067">ATP-binding</keyword>
<keyword evidence="6 7" id="KW-0472">Membrane</keyword>
<dbReference type="InterPro" id="IPR011527">
    <property type="entry name" value="ABC1_TM_dom"/>
</dbReference>
<accession>A0ABT2GQ07</accession>
<dbReference type="SUPFAM" id="SSF52540">
    <property type="entry name" value="P-loop containing nucleoside triphosphate hydrolases"/>
    <property type="match status" value="1"/>
</dbReference>
<dbReference type="GO" id="GO:0005524">
    <property type="term" value="F:ATP binding"/>
    <property type="evidence" value="ECO:0007669"/>
    <property type="project" value="UniProtKB-KW"/>
</dbReference>
<evidence type="ECO:0000256" key="6">
    <source>
        <dbReference type="ARBA" id="ARBA00023136"/>
    </source>
</evidence>
<feature type="transmembrane region" description="Helical" evidence="7">
    <location>
        <begin position="238"/>
        <end position="263"/>
    </location>
</feature>
<evidence type="ECO:0000256" key="3">
    <source>
        <dbReference type="ARBA" id="ARBA00022741"/>
    </source>
</evidence>
<dbReference type="SMART" id="SM00382">
    <property type="entry name" value="AAA"/>
    <property type="match status" value="1"/>
</dbReference>
<dbReference type="Pfam" id="PF00005">
    <property type="entry name" value="ABC_tran"/>
    <property type="match status" value="1"/>
</dbReference>
<dbReference type="InterPro" id="IPR003593">
    <property type="entry name" value="AAA+_ATPase"/>
</dbReference>
<feature type="transmembrane region" description="Helical" evidence="7">
    <location>
        <begin position="53"/>
        <end position="79"/>
    </location>
</feature>
<organism evidence="10 11">
    <name type="scientific">Herbiconiux aconitum</name>
    <dbReference type="NCBI Taxonomy" id="2970913"/>
    <lineage>
        <taxon>Bacteria</taxon>
        <taxon>Bacillati</taxon>
        <taxon>Actinomycetota</taxon>
        <taxon>Actinomycetes</taxon>
        <taxon>Micrococcales</taxon>
        <taxon>Microbacteriaceae</taxon>
        <taxon>Herbiconiux</taxon>
    </lineage>
</organism>
<evidence type="ECO:0000313" key="10">
    <source>
        <dbReference type="EMBL" id="MCS5718302.1"/>
    </source>
</evidence>
<keyword evidence="2 7" id="KW-0812">Transmembrane</keyword>
<proteinExistence type="predicted"/>
<dbReference type="InterPro" id="IPR039421">
    <property type="entry name" value="Type_1_exporter"/>
</dbReference>
<dbReference type="PANTHER" id="PTHR43394:SF1">
    <property type="entry name" value="ATP-BINDING CASSETTE SUB-FAMILY B MEMBER 10, MITOCHONDRIAL"/>
    <property type="match status" value="1"/>
</dbReference>
<keyword evidence="3" id="KW-0547">Nucleotide-binding</keyword>
<evidence type="ECO:0000256" key="7">
    <source>
        <dbReference type="SAM" id="Phobius"/>
    </source>
</evidence>
<name>A0ABT2GQ07_9MICO</name>
<feature type="transmembrane region" description="Helical" evidence="7">
    <location>
        <begin position="158"/>
        <end position="181"/>
    </location>
</feature>
<evidence type="ECO:0000259" key="9">
    <source>
        <dbReference type="PROSITE" id="PS50929"/>
    </source>
</evidence>
<feature type="domain" description="ABC transporter" evidence="8">
    <location>
        <begin position="335"/>
        <end position="570"/>
    </location>
</feature>
<dbReference type="InterPro" id="IPR036640">
    <property type="entry name" value="ABC1_TM_sf"/>
</dbReference>
<dbReference type="RefSeq" id="WP_259507091.1">
    <property type="nucleotide sequence ID" value="NZ_JANLCM010000001.1"/>
</dbReference>
<comment type="subcellular location">
    <subcellularLocation>
        <location evidence="1">Cell membrane</location>
        <topology evidence="1">Multi-pass membrane protein</topology>
    </subcellularLocation>
</comment>
<gene>
    <name evidence="10" type="ORF">N1027_09130</name>
</gene>
<evidence type="ECO:0000256" key="2">
    <source>
        <dbReference type="ARBA" id="ARBA00022692"/>
    </source>
</evidence>
<dbReference type="InterPro" id="IPR017871">
    <property type="entry name" value="ABC_transporter-like_CS"/>
</dbReference>
<feature type="transmembrane region" description="Helical" evidence="7">
    <location>
        <begin position="275"/>
        <end position="299"/>
    </location>
</feature>
<evidence type="ECO:0000256" key="4">
    <source>
        <dbReference type="ARBA" id="ARBA00022840"/>
    </source>
</evidence>